<gene>
    <name evidence="1" type="ORF">RHS01_06640</name>
</gene>
<evidence type="ECO:0000313" key="1">
    <source>
        <dbReference type="EMBL" id="KAF8753821.1"/>
    </source>
</evidence>
<reference evidence="1" key="1">
    <citation type="submission" date="2020-09" db="EMBL/GenBank/DDBJ databases">
        <title>Comparative genome analyses of four rice-infecting Rhizoctonia solani isolates reveal extensive enrichment of homogalacturonan modification genes.</title>
        <authorList>
            <person name="Lee D.-Y."/>
            <person name="Jeon J."/>
            <person name="Kim K.-T."/>
            <person name="Cheong K."/>
            <person name="Song H."/>
            <person name="Choi G."/>
            <person name="Ko J."/>
            <person name="Opiyo S.O."/>
            <person name="Zuo S."/>
            <person name="Madhav S."/>
            <person name="Lee Y.-H."/>
            <person name="Wang G.-L."/>
        </authorList>
    </citation>
    <scope>NUCLEOTIDE SEQUENCE</scope>
    <source>
        <strain evidence="1">AG1-IA B2</strain>
    </source>
</reference>
<proteinExistence type="predicted"/>
<dbReference type="Gene3D" id="3.40.50.720">
    <property type="entry name" value="NAD(P)-binding Rossmann-like Domain"/>
    <property type="match status" value="1"/>
</dbReference>
<dbReference type="SUPFAM" id="SSF51735">
    <property type="entry name" value="NAD(P)-binding Rossmann-fold domains"/>
    <property type="match status" value="1"/>
</dbReference>
<dbReference type="Gene3D" id="3.90.180.10">
    <property type="entry name" value="Medium-chain alcohol dehydrogenases, catalytic domain"/>
    <property type="match status" value="1"/>
</dbReference>
<protein>
    <submittedName>
        <fullName evidence="1">Alcohol dehydrogenase GroES-like domain</fullName>
    </submittedName>
</protein>
<dbReference type="InterPro" id="IPR036291">
    <property type="entry name" value="NAD(P)-bd_dom_sf"/>
</dbReference>
<evidence type="ECO:0000313" key="2">
    <source>
        <dbReference type="Proteomes" id="UP000614334"/>
    </source>
</evidence>
<dbReference type="EMBL" id="JACYCF010000012">
    <property type="protein sequence ID" value="KAF8753821.1"/>
    <property type="molecule type" value="Genomic_DNA"/>
</dbReference>
<dbReference type="Proteomes" id="UP000614334">
    <property type="component" value="Unassembled WGS sequence"/>
</dbReference>
<comment type="caution">
    <text evidence="1">The sequence shown here is derived from an EMBL/GenBank/DDBJ whole genome shotgun (WGS) entry which is preliminary data.</text>
</comment>
<name>A0A8H7IEC3_9AGAM</name>
<sequence length="144" mass="15695">MNTLPNGLAPDLAINPQEGAEAALEKILTRFEGAKGISAAIVATDPLPAYDFAIKMLAKHGVMVVVGLPKEPIPFRYSDIIFRDISITCGTPCPKPLLQEMVQLTVEANIQVNVKVYEGLERVSDLVQDYHDPDIKGKLVVKIN</sequence>
<dbReference type="AlphaFoldDB" id="A0A8H7IEC3"/>
<accession>A0A8H7IEC3</accession>
<organism evidence="1 2">
    <name type="scientific">Rhizoctonia solani</name>
    <dbReference type="NCBI Taxonomy" id="456999"/>
    <lineage>
        <taxon>Eukaryota</taxon>
        <taxon>Fungi</taxon>
        <taxon>Dikarya</taxon>
        <taxon>Basidiomycota</taxon>
        <taxon>Agaricomycotina</taxon>
        <taxon>Agaricomycetes</taxon>
        <taxon>Cantharellales</taxon>
        <taxon>Ceratobasidiaceae</taxon>
        <taxon>Rhizoctonia</taxon>
    </lineage>
</organism>